<dbReference type="InterPro" id="IPR050860">
    <property type="entry name" value="FeoB_GTPase"/>
</dbReference>
<keyword evidence="7 17" id="KW-0812">Transmembrane</keyword>
<evidence type="ECO:0000256" key="4">
    <source>
        <dbReference type="ARBA" id="ARBA00022475"/>
    </source>
</evidence>
<feature type="transmembrane region" description="Helical" evidence="17">
    <location>
        <begin position="406"/>
        <end position="428"/>
    </location>
</feature>
<evidence type="ECO:0000256" key="13">
    <source>
        <dbReference type="ARBA" id="ARBA00023136"/>
    </source>
</evidence>
<keyword evidence="13 17" id="KW-0472">Membrane</keyword>
<organism evidence="19 20">
    <name type="scientific">Chthonomonas calidirosea (strain DSM 23976 / ICMP 18418 / T49)</name>
    <dbReference type="NCBI Taxonomy" id="1303518"/>
    <lineage>
        <taxon>Bacteria</taxon>
        <taxon>Bacillati</taxon>
        <taxon>Armatimonadota</taxon>
        <taxon>Chthonomonadia</taxon>
        <taxon>Chthonomonadales</taxon>
        <taxon>Chthonomonadaceae</taxon>
        <taxon>Chthonomonas</taxon>
    </lineage>
</organism>
<dbReference type="InterPro" id="IPR006073">
    <property type="entry name" value="GTP-bd"/>
</dbReference>
<evidence type="ECO:0000256" key="8">
    <source>
        <dbReference type="ARBA" id="ARBA00022741"/>
    </source>
</evidence>
<dbReference type="PRINTS" id="PR00326">
    <property type="entry name" value="GTP1OBG"/>
</dbReference>
<evidence type="ECO:0000313" key="19">
    <source>
        <dbReference type="EMBL" id="CCW34180.1"/>
    </source>
</evidence>
<dbReference type="PANTHER" id="PTHR43185:SF1">
    <property type="entry name" value="FE(2+) TRANSPORTER FEOB"/>
    <property type="match status" value="1"/>
</dbReference>
<evidence type="ECO:0000256" key="9">
    <source>
        <dbReference type="ARBA" id="ARBA00022989"/>
    </source>
</evidence>
<dbReference type="InParanoid" id="S0ET18"/>
<dbReference type="eggNOG" id="COG0370">
    <property type="taxonomic scope" value="Bacteria"/>
</dbReference>
<keyword evidence="9 17" id="KW-1133">Transmembrane helix</keyword>
<dbReference type="RefSeq" id="WP_016481743.1">
    <property type="nucleotide sequence ID" value="NC_021487.1"/>
</dbReference>
<dbReference type="Proteomes" id="UP000014227">
    <property type="component" value="Chromosome I"/>
</dbReference>
<dbReference type="InterPro" id="IPR011640">
    <property type="entry name" value="Fe2_transport_prot_B_C"/>
</dbReference>
<proteinExistence type="inferred from homology"/>
<evidence type="ECO:0000256" key="17">
    <source>
        <dbReference type="RuleBase" id="RU362098"/>
    </source>
</evidence>
<protein>
    <recommendedName>
        <fullName evidence="14 17">Ferrous iron transport protein B</fullName>
    </recommendedName>
</protein>
<dbReference type="FunFam" id="3.40.50.300:FF:000426">
    <property type="entry name" value="Ferrous iron transport protein B"/>
    <property type="match status" value="1"/>
</dbReference>
<dbReference type="InterPro" id="IPR027417">
    <property type="entry name" value="P-loop_NTPase"/>
</dbReference>
<feature type="binding site" evidence="16">
    <location>
        <position position="34"/>
    </location>
    <ligand>
        <name>Mg(2+)</name>
        <dbReference type="ChEBI" id="CHEBI:18420"/>
        <label>2</label>
    </ligand>
</feature>
<dbReference type="PATRIC" id="fig|1303518.3.peg.350"/>
<feature type="binding site" evidence="16">
    <location>
        <position position="36"/>
    </location>
    <ligand>
        <name>Mg(2+)</name>
        <dbReference type="ChEBI" id="CHEBI:18420"/>
        <label>2</label>
    </ligand>
</feature>
<keyword evidence="10 17" id="KW-0408">Iron</keyword>
<gene>
    <name evidence="19" type="ORF">CCALI_00343</name>
</gene>
<comment type="similarity">
    <text evidence="17">Belongs to the TRAFAC class TrmE-Era-EngA-EngB-Septin-like GTPase superfamily. FeoB GTPase (TC 9.A.8) family.</text>
</comment>
<accession>S0ET18</accession>
<dbReference type="InterPro" id="IPR030389">
    <property type="entry name" value="G_FEOB_dom"/>
</dbReference>
<feature type="transmembrane region" description="Helical" evidence="17">
    <location>
        <begin position="691"/>
        <end position="716"/>
    </location>
</feature>
<keyword evidence="16" id="KW-0460">Magnesium</keyword>
<dbReference type="CDD" id="cd01879">
    <property type="entry name" value="FeoB"/>
    <property type="match status" value="1"/>
</dbReference>
<dbReference type="EMBL" id="HF951689">
    <property type="protein sequence ID" value="CCW34180.1"/>
    <property type="molecule type" value="Genomic_DNA"/>
</dbReference>
<feature type="binding site" evidence="15">
    <location>
        <begin position="47"/>
        <end position="51"/>
    </location>
    <ligand>
        <name>GTP</name>
        <dbReference type="ChEBI" id="CHEBI:37565"/>
        <label>1</label>
    </ligand>
</feature>
<dbReference type="InterPro" id="IPR041069">
    <property type="entry name" value="FeoB_Cyto"/>
</dbReference>
<feature type="transmembrane region" description="Helical" evidence="17">
    <location>
        <begin position="362"/>
        <end position="386"/>
    </location>
</feature>
<dbReference type="Pfam" id="PF02421">
    <property type="entry name" value="FeoB_N"/>
    <property type="match status" value="1"/>
</dbReference>
<evidence type="ECO:0000256" key="15">
    <source>
        <dbReference type="PIRSR" id="PIRSR603373-1"/>
    </source>
</evidence>
<evidence type="ECO:0000259" key="18">
    <source>
        <dbReference type="PROSITE" id="PS51711"/>
    </source>
</evidence>
<dbReference type="Pfam" id="PF07664">
    <property type="entry name" value="FeoB_C"/>
    <property type="match status" value="1"/>
</dbReference>
<evidence type="ECO:0000256" key="3">
    <source>
        <dbReference type="ARBA" id="ARBA00022448"/>
    </source>
</evidence>
<feature type="binding site" evidence="16">
    <location>
        <position position="33"/>
    </location>
    <ligand>
        <name>Mg(2+)</name>
        <dbReference type="ChEBI" id="CHEBI:18420"/>
        <label>2</label>
    </ligand>
</feature>
<feature type="domain" description="FeoB-type G" evidence="18">
    <location>
        <begin position="15"/>
        <end position="183"/>
    </location>
</feature>
<evidence type="ECO:0000256" key="11">
    <source>
        <dbReference type="ARBA" id="ARBA00023065"/>
    </source>
</evidence>
<dbReference type="Gene3D" id="3.40.50.300">
    <property type="entry name" value="P-loop containing nucleotide triphosphate hydrolases"/>
    <property type="match status" value="1"/>
</dbReference>
<keyword evidence="5 17" id="KW-0410">Iron transport</keyword>
<dbReference type="SUPFAM" id="SSF52540">
    <property type="entry name" value="P-loop containing nucleoside triphosphate hydrolases"/>
    <property type="match status" value="1"/>
</dbReference>
<feature type="binding site" evidence="15">
    <location>
        <begin position="22"/>
        <end position="29"/>
    </location>
    <ligand>
        <name>GTP</name>
        <dbReference type="ChEBI" id="CHEBI:37565"/>
        <label>1</label>
    </ligand>
</feature>
<dbReference type="STRING" id="454171.CP488_00814"/>
<evidence type="ECO:0000256" key="12">
    <source>
        <dbReference type="ARBA" id="ARBA00023134"/>
    </source>
</evidence>
<evidence type="ECO:0000256" key="2">
    <source>
        <dbReference type="ARBA" id="ARBA00004429"/>
    </source>
</evidence>
<dbReference type="NCBIfam" id="TIGR00437">
    <property type="entry name" value="feoB"/>
    <property type="match status" value="1"/>
</dbReference>
<dbReference type="Pfam" id="PF17910">
    <property type="entry name" value="FeoB_Cyto"/>
    <property type="match status" value="1"/>
</dbReference>
<evidence type="ECO:0000256" key="14">
    <source>
        <dbReference type="NCBIfam" id="TIGR00437"/>
    </source>
</evidence>
<feature type="transmembrane region" description="Helical" evidence="17">
    <location>
        <begin position="440"/>
        <end position="461"/>
    </location>
</feature>
<dbReference type="GO" id="GO:0005886">
    <property type="term" value="C:plasma membrane"/>
    <property type="evidence" value="ECO:0007669"/>
    <property type="project" value="UniProtKB-SubCell"/>
</dbReference>
<reference evidence="20" key="1">
    <citation type="submission" date="2013-03" db="EMBL/GenBank/DDBJ databases">
        <title>Genome sequence of Chthonomonas calidirosea, the first sequenced genome from the Armatimonadetes phylum (formally candidate division OP10).</title>
        <authorList>
            <person name="Lee K.C.Y."/>
            <person name="Morgan X.C."/>
            <person name="Dunfield P.F."/>
            <person name="Tamas I."/>
            <person name="Houghton K.M."/>
            <person name="Vyssotski M."/>
            <person name="Ryan J.L.J."/>
            <person name="Lagutin K."/>
            <person name="McDonald I.R."/>
            <person name="Stott M.B."/>
        </authorList>
    </citation>
    <scope>NUCLEOTIDE SEQUENCE [LARGE SCALE GENOMIC DNA]</scope>
    <source>
        <strain evidence="20">DSM 23976 / ICMP 18418 / T49</strain>
    </source>
</reference>
<evidence type="ECO:0000313" key="20">
    <source>
        <dbReference type="Proteomes" id="UP000014227"/>
    </source>
</evidence>
<dbReference type="GO" id="GO:0015093">
    <property type="term" value="F:ferrous iron transmembrane transporter activity"/>
    <property type="evidence" value="ECO:0007669"/>
    <property type="project" value="UniProtKB-UniRule"/>
</dbReference>
<keyword evidence="12 15" id="KW-0342">GTP-binding</keyword>
<sequence length="719" mass="78812">MSSLSVETRLTGARIFTVAIIGNPNSGKTTLFNALTGLRQKVGNYPGVTVERKEGRVTLEDGTQLVLFDLPGLYSLTPHSPDELIAREVLLGLRADTPPPDVVLNVVDASNLERNLYLTSQLLDLGVPVVIALTMTDMVRKEGKQLDTDALERATGVPVVAVVAAKKEGLPQLLEALKQSAGMPAPSLAWEVPEEIRQGISGLQEALQQEHALDARKAFAEAVTLLMQESDLVPMEKMRPSVRQRIRSTREQLAKEGIDFATQVIEARYRWIAGVCDKVLLVPKSVAQHSPLSFNERIDKVLMHPFWGYVIFFGLMAVVFQLIFALGQAPADAIKDGIAKLGSLLTRYVPAGDLRDLLNDGVLGGVGTTLSFLPQILLLFFFISLLEDTGYMARAAFLMDRLMSRVGLHGKSFIPLLSSFACAIPGILATRTIGDRKARLITILVAPLMSCSARLPVYLLMTSAFIPNRRVFGIGSVTLLTLPAATFIALYFLGMAAAFGMAWLFHKTLLKGVSPTFLMELPPYRLPSVKAAVIQMVERAGLFVRRAGTVILSVAIVVWFLSSYPKYPHLTPDQALQKSYLGQLGRLIEPTIRPLGFNWKMGAGIVSSFIAREVFVSTMGTIYNVADTDSRAGQADLGKRMQADIDPATGQHVFTPLVAVCLMIYYVLAMQCMSTVAVVRKETNGWKWPLFQIAYMTALAWIVTFAVYHVGLLFGWGMH</sequence>
<dbReference type="InterPro" id="IPR011642">
    <property type="entry name" value="Gate_dom"/>
</dbReference>
<dbReference type="GO" id="GO:0005525">
    <property type="term" value="F:GTP binding"/>
    <property type="evidence" value="ECO:0007669"/>
    <property type="project" value="UniProtKB-KW"/>
</dbReference>
<evidence type="ECO:0000256" key="6">
    <source>
        <dbReference type="ARBA" id="ARBA00022519"/>
    </source>
</evidence>
<feature type="binding site" evidence="15">
    <location>
        <begin position="69"/>
        <end position="72"/>
    </location>
    <ligand>
        <name>GTP</name>
        <dbReference type="ChEBI" id="CHEBI:37565"/>
        <label>1</label>
    </ligand>
</feature>
<evidence type="ECO:0000256" key="1">
    <source>
        <dbReference type="ARBA" id="ARBA00003926"/>
    </source>
</evidence>
<dbReference type="OrthoDB" id="9809127at2"/>
<feature type="transmembrane region" description="Helical" evidence="17">
    <location>
        <begin position="543"/>
        <end position="562"/>
    </location>
</feature>
<keyword evidence="6" id="KW-0997">Cell inner membrane</keyword>
<dbReference type="KEGG" id="ccz:CCALI_00343"/>
<dbReference type="InterPro" id="IPR003373">
    <property type="entry name" value="Fe2_transport_prot-B"/>
</dbReference>
<dbReference type="PROSITE" id="PS51711">
    <property type="entry name" value="G_FEOB"/>
    <property type="match status" value="1"/>
</dbReference>
<comment type="function">
    <text evidence="1 17">Probable transporter of a GTP-driven Fe(2+) uptake system.</text>
</comment>
<keyword evidence="3 17" id="KW-0813">Transport</keyword>
<feature type="transmembrane region" description="Helical" evidence="17">
    <location>
        <begin position="657"/>
        <end position="679"/>
    </location>
</feature>
<dbReference type="PANTHER" id="PTHR43185">
    <property type="entry name" value="FERROUS IRON TRANSPORT PROTEIN B"/>
    <property type="match status" value="1"/>
</dbReference>
<dbReference type="Pfam" id="PF07670">
    <property type="entry name" value="Gate"/>
    <property type="match status" value="2"/>
</dbReference>
<evidence type="ECO:0000256" key="16">
    <source>
        <dbReference type="PIRSR" id="PIRSR603373-2"/>
    </source>
</evidence>
<keyword evidence="4" id="KW-1003">Cell membrane</keyword>
<keyword evidence="16" id="KW-0479">Metal-binding</keyword>
<comment type="subcellular location">
    <subcellularLocation>
        <location evidence="2 17">Cell inner membrane</location>
        <topology evidence="2 17">Multi-pass membrane protein</topology>
    </subcellularLocation>
</comment>
<dbReference type="HOGENOM" id="CLU_013350_3_0_0"/>
<evidence type="ECO:0000256" key="7">
    <source>
        <dbReference type="ARBA" id="ARBA00022692"/>
    </source>
</evidence>
<feature type="binding site" evidence="16">
    <location>
        <position position="37"/>
    </location>
    <ligand>
        <name>Mg(2+)</name>
        <dbReference type="ChEBI" id="CHEBI:18420"/>
        <label>2</label>
    </ligand>
</feature>
<keyword evidence="11" id="KW-0406">Ion transport</keyword>
<dbReference type="AlphaFoldDB" id="S0ET18"/>
<name>S0ET18_CHTCT</name>
<dbReference type="GO" id="GO:0046872">
    <property type="term" value="F:metal ion binding"/>
    <property type="evidence" value="ECO:0007669"/>
    <property type="project" value="UniProtKB-KW"/>
</dbReference>
<feature type="transmembrane region" description="Helical" evidence="17">
    <location>
        <begin position="306"/>
        <end position="326"/>
    </location>
</feature>
<keyword evidence="20" id="KW-1185">Reference proteome</keyword>
<dbReference type="Gene3D" id="1.10.287.1770">
    <property type="match status" value="1"/>
</dbReference>
<evidence type="ECO:0000256" key="5">
    <source>
        <dbReference type="ARBA" id="ARBA00022496"/>
    </source>
</evidence>
<keyword evidence="8 15" id="KW-0547">Nucleotide-binding</keyword>
<feature type="binding site" evidence="15">
    <location>
        <begin position="163"/>
        <end position="165"/>
    </location>
    <ligand>
        <name>GTP</name>
        <dbReference type="ChEBI" id="CHEBI:37565"/>
        <label>1</label>
    </ligand>
</feature>
<evidence type="ECO:0000256" key="10">
    <source>
        <dbReference type="ARBA" id="ARBA00023004"/>
    </source>
</evidence>
<feature type="transmembrane region" description="Helical" evidence="17">
    <location>
        <begin position="481"/>
        <end position="505"/>
    </location>
</feature>